<evidence type="ECO:0000256" key="1">
    <source>
        <dbReference type="SAM" id="Phobius"/>
    </source>
</evidence>
<keyword evidence="3" id="KW-1185">Reference proteome</keyword>
<proteinExistence type="predicted"/>
<organism evidence="2 3">
    <name type="scientific">Glycomyces paridis</name>
    <dbReference type="NCBI Taxonomy" id="2126555"/>
    <lineage>
        <taxon>Bacteria</taxon>
        <taxon>Bacillati</taxon>
        <taxon>Actinomycetota</taxon>
        <taxon>Actinomycetes</taxon>
        <taxon>Glycomycetales</taxon>
        <taxon>Glycomycetaceae</taxon>
        <taxon>Glycomyces</taxon>
    </lineage>
</organism>
<keyword evidence="1" id="KW-0812">Transmembrane</keyword>
<feature type="transmembrane region" description="Helical" evidence="1">
    <location>
        <begin position="17"/>
        <end position="37"/>
    </location>
</feature>
<accession>A0A4S8PKB4</accession>
<protein>
    <submittedName>
        <fullName evidence="2">Uncharacterized protein</fullName>
    </submittedName>
</protein>
<dbReference type="EMBL" id="STGX01000004">
    <property type="protein sequence ID" value="THV30012.1"/>
    <property type="molecule type" value="Genomic_DNA"/>
</dbReference>
<comment type="caution">
    <text evidence="2">The sequence shown here is derived from an EMBL/GenBank/DDBJ whole genome shotgun (WGS) entry which is preliminary data.</text>
</comment>
<keyword evidence="1" id="KW-1133">Transmembrane helix</keyword>
<dbReference type="Proteomes" id="UP000305792">
    <property type="component" value="Unassembled WGS sequence"/>
</dbReference>
<feature type="transmembrane region" description="Helical" evidence="1">
    <location>
        <begin position="130"/>
        <end position="150"/>
    </location>
</feature>
<name>A0A4S8PKB4_9ACTN</name>
<feature type="transmembrane region" description="Helical" evidence="1">
    <location>
        <begin position="68"/>
        <end position="89"/>
    </location>
</feature>
<dbReference type="OrthoDB" id="4337876at2"/>
<evidence type="ECO:0000313" key="2">
    <source>
        <dbReference type="EMBL" id="THV30012.1"/>
    </source>
</evidence>
<dbReference type="AlphaFoldDB" id="A0A4S8PKB4"/>
<dbReference type="RefSeq" id="WP_136528885.1">
    <property type="nucleotide sequence ID" value="NZ_STGX01000004.1"/>
</dbReference>
<sequence>MTATAPHPAWAPSKSRLLVTLYAGLLLTVAAGVAPLIDIATADSLFDHVRQAYPDWPADTVRQDRDAIAIYLAAVGALGLLCWLGAIWAVAAERRWARGTVTALFALGTLLALTSMTLGGEQYDTIVPPIYGALGLLPCLAGLAAVVLVWRRAR</sequence>
<keyword evidence="1" id="KW-0472">Membrane</keyword>
<gene>
    <name evidence="2" type="ORF">E9998_06405</name>
</gene>
<evidence type="ECO:0000313" key="3">
    <source>
        <dbReference type="Proteomes" id="UP000305792"/>
    </source>
</evidence>
<feature type="transmembrane region" description="Helical" evidence="1">
    <location>
        <begin position="101"/>
        <end position="118"/>
    </location>
</feature>
<reference evidence="2 3" key="1">
    <citation type="journal article" date="2018" name="Int. J. Syst. Evol. Microbiol.">
        <title>Glycomyces paridis sp. nov., isolated from the medicinal plant Paris polyphylla.</title>
        <authorList>
            <person name="Fang X.M."/>
            <person name="Bai J.L."/>
            <person name="Su J."/>
            <person name="Zhao L.L."/>
            <person name="Liu H.Y."/>
            <person name="Ma B.P."/>
            <person name="Zhang Y.Q."/>
            <person name="Yu L.Y."/>
        </authorList>
    </citation>
    <scope>NUCLEOTIDE SEQUENCE [LARGE SCALE GENOMIC DNA]</scope>
    <source>
        <strain evidence="2 3">CPCC 204357</strain>
    </source>
</reference>